<name>A0A849BRK7_9NOCA</name>
<accession>A0A849BRK7</accession>
<dbReference type="InterPro" id="IPR029063">
    <property type="entry name" value="SAM-dependent_MTases_sf"/>
</dbReference>
<dbReference type="EMBL" id="JABELX010000001">
    <property type="protein sequence ID" value="NNH68744.1"/>
    <property type="molecule type" value="Genomic_DNA"/>
</dbReference>
<dbReference type="SUPFAM" id="SSF53335">
    <property type="entry name" value="S-adenosyl-L-methionine-dependent methyltransferases"/>
    <property type="match status" value="1"/>
</dbReference>
<keyword evidence="2" id="KW-0808">Transferase</keyword>
<feature type="domain" description="Methyltransferase type 11" evidence="1">
    <location>
        <begin position="107"/>
        <end position="163"/>
    </location>
</feature>
<evidence type="ECO:0000313" key="2">
    <source>
        <dbReference type="EMBL" id="NNH68744.1"/>
    </source>
</evidence>
<evidence type="ECO:0000259" key="1">
    <source>
        <dbReference type="Pfam" id="PF08241"/>
    </source>
</evidence>
<dbReference type="InterPro" id="IPR013216">
    <property type="entry name" value="Methyltransf_11"/>
</dbReference>
<reference evidence="2 3" key="1">
    <citation type="submission" date="2020-05" db="EMBL/GenBank/DDBJ databases">
        <title>MicrobeNet Type strains.</title>
        <authorList>
            <person name="Nicholson A.C."/>
        </authorList>
    </citation>
    <scope>NUCLEOTIDE SEQUENCE [LARGE SCALE GENOMIC DNA]</scope>
    <source>
        <strain evidence="2 3">JCM 3224</strain>
    </source>
</reference>
<keyword evidence="2" id="KW-0489">Methyltransferase</keyword>
<proteinExistence type="predicted"/>
<dbReference type="Pfam" id="PF08241">
    <property type="entry name" value="Methyltransf_11"/>
    <property type="match status" value="1"/>
</dbReference>
<dbReference type="GO" id="GO:0008757">
    <property type="term" value="F:S-adenosylmethionine-dependent methyltransferase activity"/>
    <property type="evidence" value="ECO:0007669"/>
    <property type="project" value="InterPro"/>
</dbReference>
<dbReference type="Proteomes" id="UP000586827">
    <property type="component" value="Unassembled WGS sequence"/>
</dbReference>
<keyword evidence="3" id="KW-1185">Reference proteome</keyword>
<dbReference type="GO" id="GO:0032259">
    <property type="term" value="P:methylation"/>
    <property type="evidence" value="ECO:0007669"/>
    <property type="project" value="UniProtKB-KW"/>
</dbReference>
<sequence length="216" mass="24578">MLVTSRSATEYRAMFDLSERDMAGRILDCCSGGSSFAAETGDQVLAVDLAYALGPEAVAERVRMAIREGDDMIDAHADQFEWTWYGDIANRRAMRRAASERFIADLTARPDRYIAGALPDLPVATGQFDLVLCSHLLFTWSDRFDEDFHRRALAELIRVARREVRIYPLVLQATGEPVEFLDRLRADLDADGHRTELREVAYRFQRGAHHMLRIQV</sequence>
<dbReference type="AlphaFoldDB" id="A0A849BRK7"/>
<protein>
    <submittedName>
        <fullName evidence="2">Methyltransferase domain-containing protein</fullName>
    </submittedName>
</protein>
<comment type="caution">
    <text evidence="2">The sequence shown here is derived from an EMBL/GenBank/DDBJ whole genome shotgun (WGS) entry which is preliminary data.</text>
</comment>
<dbReference type="Gene3D" id="3.40.50.150">
    <property type="entry name" value="Vaccinia Virus protein VP39"/>
    <property type="match status" value="1"/>
</dbReference>
<organism evidence="2 3">
    <name type="scientific">Nocardia uniformis</name>
    <dbReference type="NCBI Taxonomy" id="53432"/>
    <lineage>
        <taxon>Bacteria</taxon>
        <taxon>Bacillati</taxon>
        <taxon>Actinomycetota</taxon>
        <taxon>Actinomycetes</taxon>
        <taxon>Mycobacteriales</taxon>
        <taxon>Nocardiaceae</taxon>
        <taxon>Nocardia</taxon>
    </lineage>
</organism>
<evidence type="ECO:0000313" key="3">
    <source>
        <dbReference type="Proteomes" id="UP000586827"/>
    </source>
</evidence>
<gene>
    <name evidence="2" type="ORF">HLB23_02425</name>
</gene>